<dbReference type="InterPro" id="IPR027417">
    <property type="entry name" value="P-loop_NTPase"/>
</dbReference>
<evidence type="ECO:0000256" key="2">
    <source>
        <dbReference type="ARBA" id="ARBA00022448"/>
    </source>
</evidence>
<comment type="caution">
    <text evidence="6">The sequence shown here is derived from an EMBL/GenBank/DDBJ whole genome shotgun (WGS) entry which is preliminary data.</text>
</comment>
<dbReference type="InterPro" id="IPR003439">
    <property type="entry name" value="ABC_transporter-like_ATP-bd"/>
</dbReference>
<dbReference type="RefSeq" id="WP_307424024.1">
    <property type="nucleotide sequence ID" value="NZ_JAUSVK010000001.1"/>
</dbReference>
<dbReference type="GO" id="GO:0005524">
    <property type="term" value="F:ATP binding"/>
    <property type="evidence" value="ECO:0007669"/>
    <property type="project" value="UniProtKB-KW"/>
</dbReference>
<dbReference type="InterPro" id="IPR017871">
    <property type="entry name" value="ABC_transporter-like_CS"/>
</dbReference>
<dbReference type="InterPro" id="IPR003593">
    <property type="entry name" value="AAA+_ATPase"/>
</dbReference>
<gene>
    <name evidence="6" type="ORF">J3R73_001330</name>
</gene>
<name>A0ABU0FA94_9HYPH</name>
<dbReference type="Gene3D" id="3.40.50.300">
    <property type="entry name" value="P-loop containing nucleotide triphosphate hydrolases"/>
    <property type="match status" value="1"/>
</dbReference>
<dbReference type="InterPro" id="IPR050166">
    <property type="entry name" value="ABC_transporter_ATP-bind"/>
</dbReference>
<dbReference type="Proteomes" id="UP001237448">
    <property type="component" value="Unassembled WGS sequence"/>
</dbReference>
<evidence type="ECO:0000313" key="7">
    <source>
        <dbReference type="Proteomes" id="UP001237448"/>
    </source>
</evidence>
<evidence type="ECO:0000313" key="6">
    <source>
        <dbReference type="EMBL" id="MDQ0391538.1"/>
    </source>
</evidence>
<keyword evidence="4 6" id="KW-0067">ATP-binding</keyword>
<evidence type="ECO:0000259" key="5">
    <source>
        <dbReference type="PROSITE" id="PS50893"/>
    </source>
</evidence>
<keyword evidence="7" id="KW-1185">Reference proteome</keyword>
<dbReference type="Pfam" id="PF00005">
    <property type="entry name" value="ABC_tran"/>
    <property type="match status" value="1"/>
</dbReference>
<sequence>MDGPGAPAAGGAAIRVDGVSKFFRRTKSSDPQAALLEASLTIGAGTFTCLVGPSGCGKSTLLNMIGGFLFPDQGSVTVDGRPIRGPGADRGMIFQEPTLFSWLTVRDNVLFGPKAQGRLSARTLAECDELLAVVGLQHFRDHCPHQLSGGMKQRLAIARALINRPGVLLMDEPFGALDAITRSHMQDFLLDLWTTHRTTIVFVTHDVEESVLLADRVVVMSPRPGRIAAVVDIDIARPRSTLAVDAPEQVAARRVVRSHLAGAEHHV</sequence>
<keyword evidence="3" id="KW-0547">Nucleotide-binding</keyword>
<comment type="similarity">
    <text evidence="1">Belongs to the ABC transporter superfamily.</text>
</comment>
<dbReference type="PROSITE" id="PS50893">
    <property type="entry name" value="ABC_TRANSPORTER_2"/>
    <property type="match status" value="1"/>
</dbReference>
<evidence type="ECO:0000256" key="1">
    <source>
        <dbReference type="ARBA" id="ARBA00005417"/>
    </source>
</evidence>
<dbReference type="SUPFAM" id="SSF52540">
    <property type="entry name" value="P-loop containing nucleoside triphosphate hydrolases"/>
    <property type="match status" value="1"/>
</dbReference>
<accession>A0ABU0FA94</accession>
<dbReference type="PROSITE" id="PS00211">
    <property type="entry name" value="ABC_TRANSPORTER_1"/>
    <property type="match status" value="1"/>
</dbReference>
<dbReference type="PANTHER" id="PTHR42788">
    <property type="entry name" value="TAURINE IMPORT ATP-BINDING PROTEIN-RELATED"/>
    <property type="match status" value="1"/>
</dbReference>
<keyword evidence="2" id="KW-0813">Transport</keyword>
<proteinExistence type="inferred from homology"/>
<feature type="domain" description="ABC transporter" evidence="5">
    <location>
        <begin position="14"/>
        <end position="247"/>
    </location>
</feature>
<evidence type="ECO:0000256" key="3">
    <source>
        <dbReference type="ARBA" id="ARBA00022741"/>
    </source>
</evidence>
<evidence type="ECO:0000256" key="4">
    <source>
        <dbReference type="ARBA" id="ARBA00022840"/>
    </source>
</evidence>
<dbReference type="SMART" id="SM00382">
    <property type="entry name" value="AAA"/>
    <property type="match status" value="1"/>
</dbReference>
<dbReference type="PANTHER" id="PTHR42788:SF13">
    <property type="entry name" value="ALIPHATIC SULFONATES IMPORT ATP-BINDING PROTEIN SSUB"/>
    <property type="match status" value="1"/>
</dbReference>
<dbReference type="EMBL" id="JAUSVK010000001">
    <property type="protein sequence ID" value="MDQ0391538.1"/>
    <property type="molecule type" value="Genomic_DNA"/>
</dbReference>
<organism evidence="6 7">
    <name type="scientific">Labrys monachus</name>
    <dbReference type="NCBI Taxonomy" id="217067"/>
    <lineage>
        <taxon>Bacteria</taxon>
        <taxon>Pseudomonadati</taxon>
        <taxon>Pseudomonadota</taxon>
        <taxon>Alphaproteobacteria</taxon>
        <taxon>Hyphomicrobiales</taxon>
        <taxon>Xanthobacteraceae</taxon>
        <taxon>Labrys</taxon>
    </lineage>
</organism>
<protein>
    <submittedName>
        <fullName evidence="6">NitT/TauT family transport system ATP-binding protein</fullName>
    </submittedName>
</protein>
<reference evidence="6 7" key="1">
    <citation type="submission" date="2023-07" db="EMBL/GenBank/DDBJ databases">
        <title>Genomic Encyclopedia of Type Strains, Phase IV (KMG-IV): sequencing the most valuable type-strain genomes for metagenomic binning, comparative biology and taxonomic classification.</title>
        <authorList>
            <person name="Goeker M."/>
        </authorList>
    </citation>
    <scope>NUCLEOTIDE SEQUENCE [LARGE SCALE GENOMIC DNA]</scope>
    <source>
        <strain evidence="6 7">DSM 5896</strain>
    </source>
</reference>
<dbReference type="CDD" id="cd03293">
    <property type="entry name" value="ABC_NrtD_SsuB_transporters"/>
    <property type="match status" value="1"/>
</dbReference>